<keyword evidence="4" id="KW-1185">Reference proteome</keyword>
<dbReference type="Gene3D" id="3.40.50.620">
    <property type="entry name" value="HUPs"/>
    <property type="match status" value="1"/>
</dbReference>
<dbReference type="EMBL" id="LNQN01000007">
    <property type="protein sequence ID" value="KSU80401.1"/>
    <property type="molecule type" value="Genomic_DNA"/>
</dbReference>
<proteinExistence type="predicted"/>
<dbReference type="Proteomes" id="UP000054099">
    <property type="component" value="Unassembled WGS sequence"/>
</dbReference>
<evidence type="ECO:0000313" key="3">
    <source>
        <dbReference type="EMBL" id="KSU80401.1"/>
    </source>
</evidence>
<gene>
    <name evidence="3" type="ORF">AS030_20220</name>
</gene>
<dbReference type="Pfam" id="PF02540">
    <property type="entry name" value="NAD_synthase"/>
    <property type="match status" value="1"/>
</dbReference>
<feature type="active site" description="Nucleophile and sulfur donor" evidence="1">
    <location>
        <position position="175"/>
    </location>
</feature>
<organism evidence="3 4">
    <name type="scientific">Fictibacillus enclensis</name>
    <dbReference type="NCBI Taxonomy" id="1017270"/>
    <lineage>
        <taxon>Bacteria</taxon>
        <taxon>Bacillati</taxon>
        <taxon>Bacillota</taxon>
        <taxon>Bacilli</taxon>
        <taxon>Bacillales</taxon>
        <taxon>Fictibacillaceae</taxon>
        <taxon>Fictibacillus</taxon>
    </lineage>
</organism>
<dbReference type="InterPro" id="IPR005232">
    <property type="entry name" value="LarE"/>
</dbReference>
<dbReference type="PANTHER" id="PTHR43169:SF2">
    <property type="entry name" value="NAD_GMP SYNTHASE DOMAIN-CONTAINING PROTEIN"/>
    <property type="match status" value="1"/>
</dbReference>
<evidence type="ECO:0000313" key="4">
    <source>
        <dbReference type="Proteomes" id="UP000054099"/>
    </source>
</evidence>
<dbReference type="GO" id="GO:0006163">
    <property type="term" value="P:purine nucleotide metabolic process"/>
    <property type="evidence" value="ECO:0007669"/>
    <property type="project" value="UniProtKB-ARBA"/>
</dbReference>
<feature type="domain" description="NAD/GMP synthase" evidence="2">
    <location>
        <begin position="15"/>
        <end position="80"/>
    </location>
</feature>
<dbReference type="PANTHER" id="PTHR43169">
    <property type="entry name" value="EXSB FAMILY PROTEIN"/>
    <property type="match status" value="1"/>
</dbReference>
<dbReference type="AlphaFoldDB" id="A0A0V8J025"/>
<evidence type="ECO:0000256" key="1">
    <source>
        <dbReference type="PIRSR" id="PIRSR006661-1"/>
    </source>
</evidence>
<dbReference type="CDD" id="cd01990">
    <property type="entry name" value="LarE-like"/>
    <property type="match status" value="1"/>
</dbReference>
<name>A0A0V8J025_9BACL</name>
<dbReference type="OrthoDB" id="9776919at2"/>
<dbReference type="InterPro" id="IPR052188">
    <property type="entry name" value="Ni-pincer_cofactor_biosynth"/>
</dbReference>
<dbReference type="NCBIfam" id="TIGR00268">
    <property type="entry name" value="ATP-dependent sacrificial sulfur transferase LarE"/>
    <property type="match status" value="1"/>
</dbReference>
<sequence length="271" mass="30864">MLLDKYEKLQDILREMKTVVVAFSGGVDSTFLLKVALDTLGKENVLAVTADSETYPFEELQEAKRYAAMLGARHEVIETSELSIPGYSENTSNRCYFCKKSLFEHLIPIMHEHHYENIAFGLIADDMGEHRPGTKAAREYNVRGPIQEAGLFKSEIRELSQQMGLPTWDKPSFACLSSRIAYGEEITIEKLRKVDRSEQAIRAIGIRQVRVRTHGDIARIEVEPQEMNRLLEHHEEITKQLQEFGYSFVTMDLTGYKSGSMNKVLAETKTT</sequence>
<comment type="caution">
    <text evidence="3">The sequence shown here is derived from an EMBL/GenBank/DDBJ whole genome shotgun (WGS) entry which is preliminary data.</text>
</comment>
<accession>A0A0V8J025</accession>
<dbReference type="SUPFAM" id="SSF52402">
    <property type="entry name" value="Adenine nucleotide alpha hydrolases-like"/>
    <property type="match status" value="1"/>
</dbReference>
<dbReference type="InterPro" id="IPR022310">
    <property type="entry name" value="NAD/GMP_synthase"/>
</dbReference>
<dbReference type="GO" id="GO:0016783">
    <property type="term" value="F:sulfurtransferase activity"/>
    <property type="evidence" value="ECO:0007669"/>
    <property type="project" value="InterPro"/>
</dbReference>
<reference evidence="3 4" key="1">
    <citation type="journal article" date="2014" name="Antonie Van Leeuwenhoek">
        <title>Fictibacillus enclensis sp. nov., isolated from marine sediment.</title>
        <authorList>
            <person name="Dastager S.G."/>
            <person name="Mawlankar R."/>
            <person name="Srinivasan K."/>
            <person name="Tang S.K."/>
            <person name="Lee J.C."/>
            <person name="Ramana V.V."/>
            <person name="Shouche Y.S."/>
        </authorList>
    </citation>
    <scope>NUCLEOTIDE SEQUENCE [LARGE SCALE GENOMIC DNA]</scope>
    <source>
        <strain evidence="3 4">NIO-1003</strain>
    </source>
</reference>
<dbReference type="PIRSF" id="PIRSF006661">
    <property type="entry name" value="PP-lp_UCP006661"/>
    <property type="match status" value="1"/>
</dbReference>
<protein>
    <submittedName>
        <fullName evidence="3">ATP-utilizing protein</fullName>
    </submittedName>
</protein>
<dbReference type="InterPro" id="IPR014729">
    <property type="entry name" value="Rossmann-like_a/b/a_fold"/>
</dbReference>
<evidence type="ECO:0000259" key="2">
    <source>
        <dbReference type="Pfam" id="PF02540"/>
    </source>
</evidence>